<feature type="region of interest" description="Disordered" evidence="1">
    <location>
        <begin position="161"/>
        <end position="197"/>
    </location>
</feature>
<evidence type="ECO:0000313" key="4">
    <source>
        <dbReference type="Proteomes" id="UP000886653"/>
    </source>
</evidence>
<evidence type="ECO:0000256" key="1">
    <source>
        <dbReference type="SAM" id="MobiDB-lite"/>
    </source>
</evidence>
<feature type="compositionally biased region" description="Polar residues" evidence="1">
    <location>
        <begin position="183"/>
        <end position="195"/>
    </location>
</feature>
<organism evidence="3 4">
    <name type="scientific">Cronartium quercuum f. sp. fusiforme G11</name>
    <dbReference type="NCBI Taxonomy" id="708437"/>
    <lineage>
        <taxon>Eukaryota</taxon>
        <taxon>Fungi</taxon>
        <taxon>Dikarya</taxon>
        <taxon>Basidiomycota</taxon>
        <taxon>Pucciniomycotina</taxon>
        <taxon>Pucciniomycetes</taxon>
        <taxon>Pucciniales</taxon>
        <taxon>Coleosporiaceae</taxon>
        <taxon>Cronartium</taxon>
    </lineage>
</organism>
<feature type="compositionally biased region" description="Basic and acidic residues" evidence="1">
    <location>
        <begin position="353"/>
        <end position="365"/>
    </location>
</feature>
<feature type="compositionally biased region" description="Polar residues" evidence="1">
    <location>
        <begin position="279"/>
        <end position="300"/>
    </location>
</feature>
<evidence type="ECO:0000313" key="3">
    <source>
        <dbReference type="EMBL" id="KAG0148838.1"/>
    </source>
</evidence>
<dbReference type="Proteomes" id="UP000886653">
    <property type="component" value="Unassembled WGS sequence"/>
</dbReference>
<feature type="region of interest" description="Disordered" evidence="1">
    <location>
        <begin position="112"/>
        <end position="147"/>
    </location>
</feature>
<feature type="compositionally biased region" description="Low complexity" evidence="1">
    <location>
        <begin position="335"/>
        <end position="346"/>
    </location>
</feature>
<sequence length="409" mass="45074">MGPVRLSSILNLDQCDSSPILDASQAKFIAKQKAGLVVDAEFRDPEGNTILREPSSNSNMLLYDATKFDTLNSIGLGRRQNIDMKNILQSRAPGPASLPKESSVILPAETKYTKNETQANGEIKEIEVPAKNKNSTAEDSVPNPDRAISFKSLSPKFVLAAANNTKPENQEKKNGSEDETSKRTQNGRASDNKQGPNRVLTAAAQTARQNGTTASIKKTAPNGKSKISTDVILIVVTVGVILFVGIFGYACCYRNRKSRKHGDDDDDDDASGLQEPRPTYQSKQMPVFTTTFVSSPTESRNSTEHRIQNSTDPRIHKFTAPRRKPSGAPLGAYARSVGSGSSSTRSFPIVRAYPHDRQEPSRQDSRASFFSEDYDGYDDYAYGVDRRGDRSQSGRSDRKGSIRHQRYWE</sequence>
<gene>
    <name evidence="3" type="ORF">CROQUDRAFT_380073</name>
</gene>
<proteinExistence type="predicted"/>
<feature type="region of interest" description="Disordered" evidence="1">
    <location>
        <begin position="257"/>
        <end position="409"/>
    </location>
</feature>
<keyword evidence="2" id="KW-0472">Membrane</keyword>
<keyword evidence="2" id="KW-1133">Transmembrane helix</keyword>
<dbReference type="EMBL" id="MU167233">
    <property type="protein sequence ID" value="KAG0148838.1"/>
    <property type="molecule type" value="Genomic_DNA"/>
</dbReference>
<feature type="compositionally biased region" description="Basic residues" evidence="1">
    <location>
        <begin position="316"/>
        <end position="325"/>
    </location>
</feature>
<comment type="caution">
    <text evidence="3">The sequence shown here is derived from an EMBL/GenBank/DDBJ whole genome shotgun (WGS) entry which is preliminary data.</text>
</comment>
<evidence type="ECO:0000256" key="2">
    <source>
        <dbReference type="SAM" id="Phobius"/>
    </source>
</evidence>
<feature type="compositionally biased region" description="Basic and acidic residues" evidence="1">
    <location>
        <begin position="168"/>
        <end position="182"/>
    </location>
</feature>
<keyword evidence="4" id="KW-1185">Reference proteome</keyword>
<dbReference type="AlphaFoldDB" id="A0A9P6TFJ8"/>
<protein>
    <submittedName>
        <fullName evidence="3">Uncharacterized protein</fullName>
    </submittedName>
</protein>
<name>A0A9P6TFJ8_9BASI</name>
<feature type="transmembrane region" description="Helical" evidence="2">
    <location>
        <begin position="231"/>
        <end position="252"/>
    </location>
</feature>
<reference evidence="3" key="1">
    <citation type="submission" date="2013-11" db="EMBL/GenBank/DDBJ databases">
        <title>Genome sequence of the fusiform rust pathogen reveals effectors for host alternation and coevolution with pine.</title>
        <authorList>
            <consortium name="DOE Joint Genome Institute"/>
            <person name="Smith K."/>
            <person name="Pendleton A."/>
            <person name="Kubisiak T."/>
            <person name="Anderson C."/>
            <person name="Salamov A."/>
            <person name="Aerts A."/>
            <person name="Riley R."/>
            <person name="Clum A."/>
            <person name="Lindquist E."/>
            <person name="Ence D."/>
            <person name="Campbell M."/>
            <person name="Kronenberg Z."/>
            <person name="Feau N."/>
            <person name="Dhillon B."/>
            <person name="Hamelin R."/>
            <person name="Burleigh J."/>
            <person name="Smith J."/>
            <person name="Yandell M."/>
            <person name="Nelson C."/>
            <person name="Grigoriev I."/>
            <person name="Davis J."/>
        </authorList>
    </citation>
    <scope>NUCLEOTIDE SEQUENCE</scope>
    <source>
        <strain evidence="3">G11</strain>
    </source>
</reference>
<keyword evidence="2" id="KW-0812">Transmembrane</keyword>
<feature type="compositionally biased region" description="Basic and acidic residues" evidence="1">
    <location>
        <begin position="384"/>
        <end position="409"/>
    </location>
</feature>
<accession>A0A9P6TFJ8</accession>